<reference evidence="1 2" key="1">
    <citation type="journal article" date="2019" name="Int. J. Syst. Evol. Microbiol.">
        <title>Capsulimonas corticalis gen. nov., sp. nov., an aerobic capsulated bacterium, of a novel bacterial order, Capsulimonadales ord. nov., of the class Armatimonadia of the phylum Armatimonadetes.</title>
        <authorList>
            <person name="Li J."/>
            <person name="Kudo C."/>
            <person name="Tonouchi A."/>
        </authorList>
    </citation>
    <scope>NUCLEOTIDE SEQUENCE [LARGE SCALE GENOMIC DNA]</scope>
    <source>
        <strain evidence="1 2">AX-7</strain>
    </source>
</reference>
<dbReference type="PANTHER" id="PTHR33525:SF3">
    <property type="entry name" value="RIBONUCLEASE Y"/>
    <property type="match status" value="1"/>
</dbReference>
<gene>
    <name evidence="1" type="ORF">CCAX7_008710</name>
</gene>
<dbReference type="SUPFAM" id="SSF109604">
    <property type="entry name" value="HD-domain/PDEase-like"/>
    <property type="match status" value="1"/>
</dbReference>
<keyword evidence="2" id="KW-1185">Reference proteome</keyword>
<dbReference type="InterPro" id="IPR013976">
    <property type="entry name" value="HDOD"/>
</dbReference>
<dbReference type="PANTHER" id="PTHR33525">
    <property type="match status" value="1"/>
</dbReference>
<protein>
    <submittedName>
        <fullName evidence="1">HD family phosphohydrolase</fullName>
    </submittedName>
</protein>
<organism evidence="1 2">
    <name type="scientific">Capsulimonas corticalis</name>
    <dbReference type="NCBI Taxonomy" id="2219043"/>
    <lineage>
        <taxon>Bacteria</taxon>
        <taxon>Bacillati</taxon>
        <taxon>Armatimonadota</taxon>
        <taxon>Armatimonadia</taxon>
        <taxon>Capsulimonadales</taxon>
        <taxon>Capsulimonadaceae</taxon>
        <taxon>Capsulimonas</taxon>
    </lineage>
</organism>
<evidence type="ECO:0000313" key="2">
    <source>
        <dbReference type="Proteomes" id="UP000287394"/>
    </source>
</evidence>
<dbReference type="NCBIfam" id="TIGR00277">
    <property type="entry name" value="HDIG"/>
    <property type="match status" value="1"/>
</dbReference>
<dbReference type="CDD" id="cd00077">
    <property type="entry name" value="HDc"/>
    <property type="match status" value="1"/>
</dbReference>
<dbReference type="Gene3D" id="1.10.3210.10">
    <property type="entry name" value="Hypothetical protein af1432"/>
    <property type="match status" value="1"/>
</dbReference>
<dbReference type="InterPro" id="IPR003607">
    <property type="entry name" value="HD/PDEase_dom"/>
</dbReference>
<dbReference type="InterPro" id="IPR006675">
    <property type="entry name" value="HDIG_dom"/>
</dbReference>
<dbReference type="RefSeq" id="WP_165864104.1">
    <property type="nucleotide sequence ID" value="NZ_AP025739.1"/>
</dbReference>
<dbReference type="Proteomes" id="UP000287394">
    <property type="component" value="Chromosome"/>
</dbReference>
<accession>A0A402CU14</accession>
<dbReference type="Pfam" id="PF08668">
    <property type="entry name" value="HDOD"/>
    <property type="match status" value="1"/>
</dbReference>
<dbReference type="KEGG" id="ccot:CCAX7_008710"/>
<sequence length="286" mass="31574">MTRHEYLDKILAKVTDVPTLPASVLHVMQMIEDPLCSAADLARVIQNDPGMATKVLKLANSPFYGFRQKITSIPQAVTLLGFATLKNALLSAAVFDMFRISGTGFDMPALWKHSVATATAAKLFAKRVRYPNSEKAFTAGLLHDVGKVMIARYLPSSLLTIVQTVHDKNVSIYDAEQHTIGLAHPSFGAWVISRWGLPTQLVEAVEYHHHPTRAKYAFDLAGIVYLANILTHRANIGNGGDLMIREVDPKVLEYFSMNESTLYDLRDALHAKRLEIEAFASIAASV</sequence>
<dbReference type="EMBL" id="AP025739">
    <property type="protein sequence ID" value="BDI28820.1"/>
    <property type="molecule type" value="Genomic_DNA"/>
</dbReference>
<evidence type="ECO:0000313" key="1">
    <source>
        <dbReference type="EMBL" id="BDI28820.1"/>
    </source>
</evidence>
<dbReference type="InterPro" id="IPR052340">
    <property type="entry name" value="RNase_Y/CdgJ"/>
</dbReference>
<dbReference type="AlphaFoldDB" id="A0A402CU14"/>
<dbReference type="PROSITE" id="PS51833">
    <property type="entry name" value="HDOD"/>
    <property type="match status" value="1"/>
</dbReference>
<name>A0A402CU14_9BACT</name>
<proteinExistence type="predicted"/>